<dbReference type="AlphaFoldDB" id="A0A508TGK8"/>
<dbReference type="EMBL" id="CAADFC020000016">
    <property type="protein sequence ID" value="VIO73468.1"/>
    <property type="molecule type" value="Genomic_DNA"/>
</dbReference>
<evidence type="ECO:0000256" key="9">
    <source>
        <dbReference type="SAM" id="Phobius"/>
    </source>
</evidence>
<keyword evidence="3" id="KW-0328">Glycosyltransferase</keyword>
<evidence type="ECO:0000256" key="3">
    <source>
        <dbReference type="ARBA" id="ARBA00022676"/>
    </source>
</evidence>
<feature type="transmembrane region" description="Helical" evidence="9">
    <location>
        <begin position="391"/>
        <end position="410"/>
    </location>
</feature>
<feature type="transmembrane region" description="Helical" evidence="9">
    <location>
        <begin position="335"/>
        <end position="353"/>
    </location>
</feature>
<keyword evidence="5 9" id="KW-0812">Transmembrane</keyword>
<keyword evidence="4" id="KW-0808">Transferase</keyword>
<protein>
    <recommendedName>
        <fullName evidence="12">Alg9-like mannosyltransferase family protein</fullName>
    </recommendedName>
</protein>
<feature type="transmembrane region" description="Helical" evidence="9">
    <location>
        <begin position="66"/>
        <end position="86"/>
    </location>
</feature>
<feature type="transmembrane region" description="Helical" evidence="9">
    <location>
        <begin position="307"/>
        <end position="328"/>
    </location>
</feature>
<feature type="transmembrane region" description="Helical" evidence="9">
    <location>
        <begin position="259"/>
        <end position="287"/>
    </location>
</feature>
<dbReference type="Pfam" id="PF03901">
    <property type="entry name" value="Glyco_transf_22"/>
    <property type="match status" value="1"/>
</dbReference>
<dbReference type="GO" id="GO:0000030">
    <property type="term" value="F:mannosyltransferase activity"/>
    <property type="evidence" value="ECO:0007669"/>
    <property type="project" value="TreeGrafter"/>
</dbReference>
<feature type="transmembrane region" description="Helical" evidence="9">
    <location>
        <begin position="149"/>
        <end position="166"/>
    </location>
</feature>
<evidence type="ECO:0000313" key="11">
    <source>
        <dbReference type="Proteomes" id="UP000328092"/>
    </source>
</evidence>
<feature type="transmembrane region" description="Helical" evidence="9">
    <location>
        <begin position="220"/>
        <end position="247"/>
    </location>
</feature>
<evidence type="ECO:0000256" key="5">
    <source>
        <dbReference type="ARBA" id="ARBA00022692"/>
    </source>
</evidence>
<proteinExistence type="predicted"/>
<evidence type="ECO:0000256" key="1">
    <source>
        <dbReference type="ARBA" id="ARBA00004127"/>
    </source>
</evidence>
<keyword evidence="11" id="KW-1185">Reference proteome</keyword>
<keyword evidence="8 9" id="KW-0472">Membrane</keyword>
<evidence type="ECO:0008006" key="12">
    <source>
        <dbReference type="Google" id="ProtNLM"/>
    </source>
</evidence>
<dbReference type="Proteomes" id="UP000328092">
    <property type="component" value="Unassembled WGS sequence"/>
</dbReference>
<reference evidence="10" key="1">
    <citation type="submission" date="2019-02" db="EMBL/GenBank/DDBJ databases">
        <authorList>
            <person name="Pothier F.J."/>
        </authorList>
    </citation>
    <scope>NUCLEOTIDE SEQUENCE</scope>
    <source>
        <strain evidence="10">CI-1B</strain>
    </source>
</reference>
<dbReference type="PANTHER" id="PTHR22760">
    <property type="entry name" value="GLYCOSYLTRANSFERASE"/>
    <property type="match status" value="1"/>
</dbReference>
<feature type="transmembrane region" description="Helical" evidence="9">
    <location>
        <begin position="359"/>
        <end position="379"/>
    </location>
</feature>
<evidence type="ECO:0000256" key="2">
    <source>
        <dbReference type="ARBA" id="ARBA00004586"/>
    </source>
</evidence>
<accession>A0A508TGK8</accession>
<dbReference type="GO" id="GO:0012505">
    <property type="term" value="C:endomembrane system"/>
    <property type="evidence" value="ECO:0007669"/>
    <property type="project" value="UniProtKB-SubCell"/>
</dbReference>
<keyword evidence="6" id="KW-0256">Endoplasmic reticulum</keyword>
<evidence type="ECO:0000256" key="4">
    <source>
        <dbReference type="ARBA" id="ARBA00022679"/>
    </source>
</evidence>
<organism evidence="10 11">
    <name type="scientific">Bradyrhizobium ivorense</name>
    <dbReference type="NCBI Taxonomy" id="2511166"/>
    <lineage>
        <taxon>Bacteria</taxon>
        <taxon>Pseudomonadati</taxon>
        <taxon>Pseudomonadota</taxon>
        <taxon>Alphaproteobacteria</taxon>
        <taxon>Hyphomicrobiales</taxon>
        <taxon>Nitrobacteraceae</taxon>
        <taxon>Bradyrhizobium</taxon>
    </lineage>
</organism>
<name>A0A508TGK8_9BRAD</name>
<sequence length="545" mass="58340">MTAVPGHQATSDAQVSVTHPKGFRRYLFGNMLLPDAIDGTLTTAGAHSAPGREGVAGLSIRRVHPLAAMLVLALTVRVALAFWPTVMYPDEVFQYLEPAWRMLGHDSIVTWEWREGIRGWFLPTLLAGPVALGDWIAPGGAGAFVVPRLVAALLSLSIVVSAWFIGARVSRTHAIIAAFAAAIWFELILLAPHTLGEPLATALIVPAALLLTNGPSQQRLVIGGALLATAFVCRFQYAPAIAVLALGTCWTAWRNLIPLVAGGLLALLFAGVIDIAHGAVPFGWLIGNIAQNLYHDRAADFGVSPPSAYLVNFLVVWSAAIVLPLAAIWRGRRHAPLLLAVALVNLVFHSLIAHKEYRFIFLSVVLFTIVAALGSADWVQALRARRAWRPFALPIIAGGWVLVSAMLAGASEPMRDYWTRGIGAARLAAELRSDPELCGLALYDIRFQLFPGRDRLAGASPLYALQAADPIAQGRLPALLRASRPAFNRILARPDAAGELPADFSPRSCTRVGNADACIYARRGSCDASAAAPFAINDVLVRLGH</sequence>
<feature type="transmembrane region" description="Helical" evidence="9">
    <location>
        <begin position="172"/>
        <end position="191"/>
    </location>
</feature>
<dbReference type="InterPro" id="IPR005599">
    <property type="entry name" value="GPI_mannosylTrfase"/>
</dbReference>
<keyword evidence="7 9" id="KW-1133">Transmembrane helix</keyword>
<evidence type="ECO:0000313" key="10">
    <source>
        <dbReference type="EMBL" id="VIO73468.1"/>
    </source>
</evidence>
<comment type="caution">
    <text evidence="10">The sequence shown here is derived from an EMBL/GenBank/DDBJ whole genome shotgun (WGS) entry which is preliminary data.</text>
</comment>
<evidence type="ECO:0000256" key="6">
    <source>
        <dbReference type="ARBA" id="ARBA00022824"/>
    </source>
</evidence>
<evidence type="ECO:0000256" key="7">
    <source>
        <dbReference type="ARBA" id="ARBA00022989"/>
    </source>
</evidence>
<comment type="subcellular location">
    <subcellularLocation>
        <location evidence="1">Endomembrane system</location>
        <topology evidence="1">Multi-pass membrane protein</topology>
    </subcellularLocation>
    <subcellularLocation>
        <location evidence="2">Endoplasmic reticulum membrane</location>
    </subcellularLocation>
</comment>
<gene>
    <name evidence="10" type="ORF">CI1B_50450</name>
</gene>
<evidence type="ECO:0000256" key="8">
    <source>
        <dbReference type="ARBA" id="ARBA00023136"/>
    </source>
</evidence>